<proteinExistence type="predicted"/>
<name>A0A160TNS4_9ZZZZ</name>
<reference evidence="2" key="1">
    <citation type="submission" date="2015-10" db="EMBL/GenBank/DDBJ databases">
        <authorList>
            <person name="Gilbert D.G."/>
        </authorList>
    </citation>
    <scope>NUCLEOTIDE SEQUENCE</scope>
</reference>
<dbReference type="InterPro" id="IPR015424">
    <property type="entry name" value="PyrdxlP-dep_Trfase"/>
</dbReference>
<dbReference type="PANTHER" id="PTHR43586:SF15">
    <property type="entry name" value="BLR3095 PROTEIN"/>
    <property type="match status" value="1"/>
</dbReference>
<dbReference type="Gene3D" id="3.40.640.10">
    <property type="entry name" value="Type I PLP-dependent aspartate aminotransferase-like (Major domain)"/>
    <property type="match status" value="1"/>
</dbReference>
<dbReference type="SUPFAM" id="SSF53383">
    <property type="entry name" value="PLP-dependent transferases"/>
    <property type="match status" value="1"/>
</dbReference>
<accession>A0A160TNS4</accession>
<dbReference type="Pfam" id="PF00266">
    <property type="entry name" value="Aminotran_5"/>
    <property type="match status" value="1"/>
</dbReference>
<evidence type="ECO:0000313" key="2">
    <source>
        <dbReference type="EMBL" id="CUS50117.1"/>
    </source>
</evidence>
<dbReference type="InterPro" id="IPR000192">
    <property type="entry name" value="Aminotrans_V_dom"/>
</dbReference>
<gene>
    <name evidence="2" type="ORF">MGWOODY_XGa1012</name>
</gene>
<keyword evidence="2" id="KW-0808">Transferase</keyword>
<dbReference type="GO" id="GO:0031071">
    <property type="term" value="F:cysteine desulfurase activity"/>
    <property type="evidence" value="ECO:0007669"/>
    <property type="project" value="UniProtKB-EC"/>
</dbReference>
<evidence type="ECO:0000259" key="1">
    <source>
        <dbReference type="Pfam" id="PF00266"/>
    </source>
</evidence>
<dbReference type="InterPro" id="IPR015421">
    <property type="entry name" value="PyrdxlP-dep_Trfase_major"/>
</dbReference>
<dbReference type="PANTHER" id="PTHR43586">
    <property type="entry name" value="CYSTEINE DESULFURASE"/>
    <property type="match status" value="1"/>
</dbReference>
<dbReference type="Gene3D" id="3.90.1150.10">
    <property type="entry name" value="Aspartate Aminotransferase, domain 1"/>
    <property type="match status" value="1"/>
</dbReference>
<feature type="domain" description="Aminotransferase class V" evidence="1">
    <location>
        <begin position="63"/>
        <end position="364"/>
    </location>
</feature>
<sequence>MPPTSPNEFVAMLNCQRHLFDIPDDVAYLNCAYISPLLNAVRDAGIVGTKRKSHPWEISPQDFFTDAEEARGLFAELIGATADDVALGSAASYGTATAARNLPVQPGQRILVLQDQFPSNVYSWHALANESDGTILTLQRPQDDDWTRSVLEALDERVAIAALPHVHWTDGAMLDLVRIGARCREVGAALVIDGTQSVGALPFDVNAIQPDFLAVATYKWLLGPYSAGLIYVAPKWQEGTPLEHNWINREGSEDFSNLVDYRDSYQPGARRYDVGERGNIHLVPMVKTGLRQLLDWGVGNIQHTIRARTDRIAERATDMGIAALPPERRAGHYLGLRFPGGVPEGLADRLAQKNVYVSVRGRDAVRVTPHLWVTDEDEDRFFEVLTSALAH</sequence>
<dbReference type="InterPro" id="IPR015422">
    <property type="entry name" value="PyrdxlP-dep_Trfase_small"/>
</dbReference>
<dbReference type="EMBL" id="CZRL01000010">
    <property type="protein sequence ID" value="CUS50117.1"/>
    <property type="molecule type" value="Genomic_DNA"/>
</dbReference>
<protein>
    <submittedName>
        <fullName evidence="2">Cysteine desulfurase</fullName>
        <ecNumber evidence="2">2.8.1.7</ecNumber>
    </submittedName>
</protein>
<dbReference type="EC" id="2.8.1.7" evidence="2"/>
<dbReference type="AlphaFoldDB" id="A0A160TNS4"/>
<organism evidence="2">
    <name type="scientific">hydrothermal vent metagenome</name>
    <dbReference type="NCBI Taxonomy" id="652676"/>
    <lineage>
        <taxon>unclassified sequences</taxon>
        <taxon>metagenomes</taxon>
        <taxon>ecological metagenomes</taxon>
    </lineage>
</organism>